<evidence type="ECO:0000313" key="1">
    <source>
        <dbReference type="EMBL" id="DAE28833.1"/>
    </source>
</evidence>
<sequence>MNTTNFNIFKEMVELVKTNDLKYLIMYSYNEIDNGNYPYIYSFVLSTELFTVTFKKKLEDNKEILKFLRDNKCIELNCDMKIDKNSIELN</sequence>
<reference evidence="1" key="1">
    <citation type="journal article" date="2021" name="Proc. Natl. Acad. Sci. U.S.A.">
        <title>A Catalog of Tens of Thousands of Viruses from Human Metagenomes Reveals Hidden Associations with Chronic Diseases.</title>
        <authorList>
            <person name="Tisza M.J."/>
            <person name="Buck C.B."/>
        </authorList>
    </citation>
    <scope>NUCLEOTIDE SEQUENCE</scope>
    <source>
        <strain evidence="1">CtmTa7</strain>
    </source>
</reference>
<organism evidence="1">
    <name type="scientific">virus sp. ctmTa7</name>
    <dbReference type="NCBI Taxonomy" id="2828255"/>
    <lineage>
        <taxon>Viruses</taxon>
    </lineage>
</organism>
<accession>A0A8S5RCL6</accession>
<dbReference type="EMBL" id="BK059091">
    <property type="protein sequence ID" value="DAE28833.1"/>
    <property type="molecule type" value="Genomic_DNA"/>
</dbReference>
<protein>
    <submittedName>
        <fullName evidence="1">Uncharacterized protein</fullName>
    </submittedName>
</protein>
<name>A0A8S5RCL6_9VIRU</name>
<proteinExistence type="predicted"/>